<name>X0U1V6_9ZZZZ</name>
<gene>
    <name evidence="1" type="ORF">S01H1_19457</name>
</gene>
<evidence type="ECO:0008006" key="2">
    <source>
        <dbReference type="Google" id="ProtNLM"/>
    </source>
</evidence>
<accession>X0U1V6</accession>
<dbReference type="Gene3D" id="2.40.160.50">
    <property type="entry name" value="membrane protein fhac: a member of the omp85/tpsb transporter family"/>
    <property type="match status" value="1"/>
</dbReference>
<sequence length="86" mass="10070">MINRFQDKGKLLVNVEYRFPLWRKLGGNVFLDGGLVWPSWSGIRLDKAVVDIGWGLRYYLQNFVVRFDMGFSNEGMGIYFNFGHVF</sequence>
<reference evidence="1" key="1">
    <citation type="journal article" date="2014" name="Front. Microbiol.">
        <title>High frequency of phylogenetically diverse reductive dehalogenase-homologous genes in deep subseafloor sedimentary metagenomes.</title>
        <authorList>
            <person name="Kawai M."/>
            <person name="Futagami T."/>
            <person name="Toyoda A."/>
            <person name="Takaki Y."/>
            <person name="Nishi S."/>
            <person name="Hori S."/>
            <person name="Arai W."/>
            <person name="Tsubouchi T."/>
            <person name="Morono Y."/>
            <person name="Uchiyama I."/>
            <person name="Ito T."/>
            <person name="Fujiyama A."/>
            <person name="Inagaki F."/>
            <person name="Takami H."/>
        </authorList>
    </citation>
    <scope>NUCLEOTIDE SEQUENCE</scope>
    <source>
        <strain evidence="1">Expedition CK06-06</strain>
    </source>
</reference>
<proteinExistence type="predicted"/>
<comment type="caution">
    <text evidence="1">The sequence shown here is derived from an EMBL/GenBank/DDBJ whole genome shotgun (WGS) entry which is preliminary data.</text>
</comment>
<dbReference type="AlphaFoldDB" id="X0U1V6"/>
<protein>
    <recommendedName>
        <fullName evidence="2">Bacterial surface antigen (D15) domain-containing protein</fullName>
    </recommendedName>
</protein>
<evidence type="ECO:0000313" key="1">
    <source>
        <dbReference type="EMBL" id="GAF94392.1"/>
    </source>
</evidence>
<organism evidence="1">
    <name type="scientific">marine sediment metagenome</name>
    <dbReference type="NCBI Taxonomy" id="412755"/>
    <lineage>
        <taxon>unclassified sequences</taxon>
        <taxon>metagenomes</taxon>
        <taxon>ecological metagenomes</taxon>
    </lineage>
</organism>
<dbReference type="EMBL" id="BARS01010511">
    <property type="protein sequence ID" value="GAF94392.1"/>
    <property type="molecule type" value="Genomic_DNA"/>
</dbReference>